<keyword evidence="1" id="KW-0472">Membrane</keyword>
<keyword evidence="3" id="KW-1185">Reference proteome</keyword>
<feature type="transmembrane region" description="Helical" evidence="1">
    <location>
        <begin position="74"/>
        <end position="95"/>
    </location>
</feature>
<evidence type="ECO:0000256" key="1">
    <source>
        <dbReference type="SAM" id="Phobius"/>
    </source>
</evidence>
<keyword evidence="1" id="KW-1133">Transmembrane helix</keyword>
<dbReference type="RefSeq" id="XP_001882549.1">
    <property type="nucleotide sequence ID" value="XM_001882514.1"/>
</dbReference>
<dbReference type="Proteomes" id="UP000001194">
    <property type="component" value="Unassembled WGS sequence"/>
</dbReference>
<dbReference type="InParanoid" id="B0DFG3"/>
<evidence type="ECO:0000313" key="2">
    <source>
        <dbReference type="EMBL" id="EDR06702.1"/>
    </source>
</evidence>
<proteinExistence type="predicted"/>
<keyword evidence="1" id="KW-0812">Transmembrane</keyword>
<reference evidence="2 3" key="1">
    <citation type="journal article" date="2008" name="Nature">
        <title>The genome of Laccaria bicolor provides insights into mycorrhizal symbiosis.</title>
        <authorList>
            <person name="Martin F."/>
            <person name="Aerts A."/>
            <person name="Ahren D."/>
            <person name="Brun A."/>
            <person name="Danchin E.G.J."/>
            <person name="Duchaussoy F."/>
            <person name="Gibon J."/>
            <person name="Kohler A."/>
            <person name="Lindquist E."/>
            <person name="Pereda V."/>
            <person name="Salamov A."/>
            <person name="Shapiro H.J."/>
            <person name="Wuyts J."/>
            <person name="Blaudez D."/>
            <person name="Buee M."/>
            <person name="Brokstein P."/>
            <person name="Canbaeck B."/>
            <person name="Cohen D."/>
            <person name="Courty P.E."/>
            <person name="Coutinho P.M."/>
            <person name="Delaruelle C."/>
            <person name="Detter J.C."/>
            <person name="Deveau A."/>
            <person name="DiFazio S."/>
            <person name="Duplessis S."/>
            <person name="Fraissinet-Tachet L."/>
            <person name="Lucic E."/>
            <person name="Frey-Klett P."/>
            <person name="Fourrey C."/>
            <person name="Feussner I."/>
            <person name="Gay G."/>
            <person name="Grimwood J."/>
            <person name="Hoegger P.J."/>
            <person name="Jain P."/>
            <person name="Kilaru S."/>
            <person name="Labbe J."/>
            <person name="Lin Y.C."/>
            <person name="Legue V."/>
            <person name="Le Tacon F."/>
            <person name="Marmeisse R."/>
            <person name="Melayah D."/>
            <person name="Montanini B."/>
            <person name="Muratet M."/>
            <person name="Nehls U."/>
            <person name="Niculita-Hirzel H."/>
            <person name="Oudot-Le Secq M.P."/>
            <person name="Peter M."/>
            <person name="Quesneville H."/>
            <person name="Rajashekar B."/>
            <person name="Reich M."/>
            <person name="Rouhier N."/>
            <person name="Schmutz J."/>
            <person name="Yin T."/>
            <person name="Chalot M."/>
            <person name="Henrissat B."/>
            <person name="Kuees U."/>
            <person name="Lucas S."/>
            <person name="Van de Peer Y."/>
            <person name="Podila G.K."/>
            <person name="Polle A."/>
            <person name="Pukkila P.J."/>
            <person name="Richardson P.M."/>
            <person name="Rouze P."/>
            <person name="Sanders I.R."/>
            <person name="Stajich J.E."/>
            <person name="Tunlid A."/>
            <person name="Tuskan G."/>
            <person name="Grigoriev I.V."/>
        </authorList>
    </citation>
    <scope>NUCLEOTIDE SEQUENCE [LARGE SCALE GENOMIC DNA]</scope>
    <source>
        <strain evidence="3">S238N-H82 / ATCC MYA-4686</strain>
    </source>
</reference>
<evidence type="ECO:0000313" key="3">
    <source>
        <dbReference type="Proteomes" id="UP000001194"/>
    </source>
</evidence>
<organism evidence="3">
    <name type="scientific">Laccaria bicolor (strain S238N-H82 / ATCC MYA-4686)</name>
    <name type="common">Bicoloured deceiver</name>
    <name type="synonym">Laccaria laccata var. bicolor</name>
    <dbReference type="NCBI Taxonomy" id="486041"/>
    <lineage>
        <taxon>Eukaryota</taxon>
        <taxon>Fungi</taxon>
        <taxon>Dikarya</taxon>
        <taxon>Basidiomycota</taxon>
        <taxon>Agaricomycotina</taxon>
        <taxon>Agaricomycetes</taxon>
        <taxon>Agaricomycetidae</taxon>
        <taxon>Agaricales</taxon>
        <taxon>Agaricineae</taxon>
        <taxon>Hydnangiaceae</taxon>
        <taxon>Laccaria</taxon>
    </lineage>
</organism>
<dbReference type="KEGG" id="lbc:LACBIDRAFT_299801"/>
<dbReference type="HOGENOM" id="CLU_2158861_0_0_1"/>
<feature type="transmembrane region" description="Helical" evidence="1">
    <location>
        <begin position="36"/>
        <end position="62"/>
    </location>
</feature>
<protein>
    <submittedName>
        <fullName evidence="2">Predicted protein</fullName>
    </submittedName>
</protein>
<dbReference type="AlphaFoldDB" id="B0DFG3"/>
<sequence>MFVSFSLFLFTLDHILFVRASLCLVKLIFHLLNNSFLLAFIASLFWGFLYTPFSLFIAFVALSSPSSVPPFLRSTITLSFYVHLVPFLLTFPYFLPPVSSFELLTNFDQSF</sequence>
<dbReference type="EMBL" id="DS547107">
    <property type="protein sequence ID" value="EDR06702.1"/>
    <property type="molecule type" value="Genomic_DNA"/>
</dbReference>
<gene>
    <name evidence="2" type="ORF">LACBIDRAFT_299801</name>
</gene>
<accession>B0DFG3</accession>
<dbReference type="GeneID" id="6078110"/>
<name>B0DFG3_LACBS</name>